<keyword evidence="2" id="KW-0812">Transmembrane</keyword>
<feature type="transmembrane region" description="Helical" evidence="2">
    <location>
        <begin position="434"/>
        <end position="453"/>
    </location>
</feature>
<keyword evidence="5" id="KW-1185">Reference proteome</keyword>
<dbReference type="Proteomes" id="UP000001977">
    <property type="component" value="Chromosome"/>
</dbReference>
<dbReference type="HOGENOM" id="CLU_464347_0_0_4"/>
<dbReference type="RefSeq" id="WP_012417927.1">
    <property type="nucleotide sequence ID" value="NC_010645.1"/>
</dbReference>
<dbReference type="OrthoDB" id="5298707at2"/>
<feature type="compositionally biased region" description="Low complexity" evidence="1">
    <location>
        <begin position="402"/>
        <end position="414"/>
    </location>
</feature>
<gene>
    <name evidence="4" type="ordered locus">BAV2266</name>
</gene>
<dbReference type="NCBIfam" id="TIGR03505">
    <property type="entry name" value="FimV_core"/>
    <property type="match status" value="1"/>
</dbReference>
<dbReference type="CDD" id="cd00118">
    <property type="entry name" value="LysM"/>
    <property type="match status" value="1"/>
</dbReference>
<keyword evidence="2" id="KW-1133">Transmembrane helix</keyword>
<dbReference type="Pfam" id="PF25800">
    <property type="entry name" value="FimV_N"/>
    <property type="match status" value="1"/>
</dbReference>
<evidence type="ECO:0000256" key="1">
    <source>
        <dbReference type="SAM" id="MobiDB-lite"/>
    </source>
</evidence>
<keyword evidence="2" id="KW-0472">Membrane</keyword>
<dbReference type="KEGG" id="bav:BAV2266"/>
<feature type="compositionally biased region" description="Low complexity" evidence="1">
    <location>
        <begin position="259"/>
        <end position="270"/>
    </location>
</feature>
<evidence type="ECO:0000313" key="4">
    <source>
        <dbReference type="EMBL" id="CAJ49876.1"/>
    </source>
</evidence>
<dbReference type="PROSITE" id="PS51782">
    <property type="entry name" value="LYSM"/>
    <property type="match status" value="1"/>
</dbReference>
<protein>
    <submittedName>
        <fullName evidence="4">Membrane protein</fullName>
    </submittedName>
</protein>
<dbReference type="InterPro" id="IPR036779">
    <property type="entry name" value="LysM_dom_sf"/>
</dbReference>
<sequence>MSSRHSQPRRISLISRNHLLLIALLAVFGANTGAEAARLGHASVVSAPGQPLRVLLPLTELTPEEAQNLQVTLADAADWQRAGLTPPAPLSDLSLQTQASTDAGRRTLLLQSSEPFRGDAVDVLLNLRSSAGQRLAQVTVLAQRGAPVVQPATVGTPSREATVPVRQGDTLYGIARRHPVGGATLHQTLVALWRANPDAFSGGNMNRLKARAQLTLPDADTVRAIDANEARRIYLEHIETYARYRAGLGRAAGASKVSAASASSGKVSSAETPAGATLESAQDRLRLSGAADARGDASVSDARALADARERVEVLKSNVDALKQAAQGAAAGGEASAQTALNTAAGGSSDGVAAKPAVGDAAVASGTTDGAALSADRPGPAVSIPAGAGAAAGAAPGAAQAESASSGKAAEQASQVGKDAGSTRGMPGWLADNLLIIVTVVLALLVLIIAFALRRAGIRRDEDNEESPYITEMPRLSHDALDKRLNTINLDLDQPPSDEPGRKT</sequence>
<dbReference type="InterPro" id="IPR018392">
    <property type="entry name" value="LysM"/>
</dbReference>
<organism evidence="4 5">
    <name type="scientific">Bordetella avium (strain 197N)</name>
    <dbReference type="NCBI Taxonomy" id="360910"/>
    <lineage>
        <taxon>Bacteria</taxon>
        <taxon>Pseudomonadati</taxon>
        <taxon>Pseudomonadota</taxon>
        <taxon>Betaproteobacteria</taxon>
        <taxon>Burkholderiales</taxon>
        <taxon>Alcaligenaceae</taxon>
        <taxon>Bordetella</taxon>
    </lineage>
</organism>
<evidence type="ECO:0000256" key="2">
    <source>
        <dbReference type="SAM" id="Phobius"/>
    </source>
</evidence>
<dbReference type="eggNOG" id="COG3170">
    <property type="taxonomic scope" value="Bacteria"/>
</dbReference>
<dbReference type="AlphaFoldDB" id="Q2KYL8"/>
<dbReference type="InterPro" id="IPR020012">
    <property type="entry name" value="LysM_FimV"/>
</dbReference>
<feature type="domain" description="LysM" evidence="3">
    <location>
        <begin position="161"/>
        <end position="216"/>
    </location>
</feature>
<feature type="region of interest" description="Disordered" evidence="1">
    <location>
        <begin position="259"/>
        <end position="280"/>
    </location>
</feature>
<name>Q2KYL8_BORA1</name>
<feature type="region of interest" description="Disordered" evidence="1">
    <location>
        <begin position="402"/>
        <end position="422"/>
    </location>
</feature>
<evidence type="ECO:0000259" key="3">
    <source>
        <dbReference type="PROSITE" id="PS51782"/>
    </source>
</evidence>
<reference evidence="4 5" key="1">
    <citation type="journal article" date="2006" name="J. Bacteriol.">
        <title>Comparison of the genome sequence of the poultry pathogen Bordetella avium with those of B. bronchiseptica, B. pertussis, and B. parapertussis reveals extensive diversity in surface structures associated with host interaction.</title>
        <authorList>
            <person name="Sebaihia M."/>
            <person name="Preston A."/>
            <person name="Maskell D.J."/>
            <person name="Kuzmiak H."/>
            <person name="Connell T.D."/>
            <person name="King N.D."/>
            <person name="Orndorff P.E."/>
            <person name="Miyamoto D.M."/>
            <person name="Thomson N.R."/>
            <person name="Harris D."/>
            <person name="Goble A."/>
            <person name="Lord A."/>
            <person name="Murphy L."/>
            <person name="Quail M.A."/>
            <person name="Rutter S."/>
            <person name="Squares R."/>
            <person name="Squares S."/>
            <person name="Woodward J."/>
            <person name="Parkhill J."/>
            <person name="Temple L.M."/>
        </authorList>
    </citation>
    <scope>NUCLEOTIDE SEQUENCE [LARGE SCALE GENOMIC DNA]</scope>
    <source>
        <strain evidence="4 5">197N</strain>
    </source>
</reference>
<dbReference type="Gene3D" id="3.10.350.10">
    <property type="entry name" value="LysM domain"/>
    <property type="match status" value="1"/>
</dbReference>
<proteinExistence type="predicted"/>
<dbReference type="EMBL" id="AM167904">
    <property type="protein sequence ID" value="CAJ49876.1"/>
    <property type="molecule type" value="Genomic_DNA"/>
</dbReference>
<dbReference type="STRING" id="360910.BAV2266"/>
<evidence type="ECO:0000313" key="5">
    <source>
        <dbReference type="Proteomes" id="UP000001977"/>
    </source>
</evidence>
<dbReference type="InterPro" id="IPR057840">
    <property type="entry name" value="FimV_N"/>
</dbReference>
<accession>Q2KYL8</accession>